<dbReference type="NCBIfam" id="NF041518">
    <property type="entry name" value="choice_anch_Q"/>
    <property type="match status" value="1"/>
</dbReference>
<dbReference type="KEGG" id="agi:FSB73_03320"/>
<dbReference type="Pfam" id="PF13229">
    <property type="entry name" value="Beta_helix"/>
    <property type="match status" value="1"/>
</dbReference>
<dbReference type="InterPro" id="IPR011050">
    <property type="entry name" value="Pectin_lyase_fold/virulence"/>
</dbReference>
<proteinExistence type="predicted"/>
<dbReference type="Proteomes" id="UP000321291">
    <property type="component" value="Chromosome"/>
</dbReference>
<evidence type="ECO:0000259" key="1">
    <source>
        <dbReference type="Pfam" id="PF13229"/>
    </source>
</evidence>
<gene>
    <name evidence="2" type="ORF">FSB73_03320</name>
</gene>
<organism evidence="2 3">
    <name type="scientific">Arachidicoccus ginsenosidivorans</name>
    <dbReference type="NCBI Taxonomy" id="496057"/>
    <lineage>
        <taxon>Bacteria</taxon>
        <taxon>Pseudomonadati</taxon>
        <taxon>Bacteroidota</taxon>
        <taxon>Chitinophagia</taxon>
        <taxon>Chitinophagales</taxon>
        <taxon>Chitinophagaceae</taxon>
        <taxon>Arachidicoccus</taxon>
    </lineage>
</organism>
<name>A0A5B8VIT4_9BACT</name>
<dbReference type="InterPro" id="IPR059226">
    <property type="entry name" value="Choice_anch_Q_dom"/>
</dbReference>
<reference evidence="2 3" key="1">
    <citation type="journal article" date="2017" name="Int. J. Syst. Evol. Microbiol.">
        <title>Arachidicoccus ginsenosidivorans sp. nov., with ginsenoside-converting activity isolated from ginseng cultivating soil.</title>
        <authorList>
            <person name="Siddiqi M.Z."/>
            <person name="Aslam Z."/>
            <person name="Im W.T."/>
        </authorList>
    </citation>
    <scope>NUCLEOTIDE SEQUENCE [LARGE SCALE GENOMIC DNA]</scope>
    <source>
        <strain evidence="2 3">Gsoil 809</strain>
    </source>
</reference>
<dbReference type="InterPro" id="IPR039448">
    <property type="entry name" value="Beta_helix"/>
</dbReference>
<dbReference type="EMBL" id="CP042434">
    <property type="protein sequence ID" value="QEC70852.1"/>
    <property type="molecule type" value="Genomic_DNA"/>
</dbReference>
<keyword evidence="3" id="KW-1185">Reference proteome</keyword>
<dbReference type="AlphaFoldDB" id="A0A5B8VIT4"/>
<dbReference type="Gene3D" id="2.160.20.10">
    <property type="entry name" value="Single-stranded right-handed beta-helix, Pectin lyase-like"/>
    <property type="match status" value="1"/>
</dbReference>
<dbReference type="SUPFAM" id="SSF51126">
    <property type="entry name" value="Pectin lyase-like"/>
    <property type="match status" value="1"/>
</dbReference>
<sequence>MAGDLLVWGLLIKKFKIFIMRKNILLIMCFIGGVFRLEAKVHYVNLHARGNNDGTTWANAYTDLQTAMIAASGGDSVFVATATYQPAIGISFSLPGSAKVFGGFIGTETSFNQRNLTNKATLLGNGASVVRNENNPAAGVWDGFIITGGDDFMCGGINNISSAVTIRNCIISGNSASMGGGIHNYVYSSPTIINCVISGNKGSGLYNNVNCSPTVINCTFAGNSGGIFNRYGSASTVINCIVWDNPVGAHGNNIVSDGMSSATVTYSDVQDVTAGTGNISVDPQFVAPGIGAVPFSGGDYRLQPGSPVIDAGSNVANKLTTDLGGNPRIRSSAIEMGAFENTLVSKIVYVDSSIAVSGDGSSWAKAYKTLSDALKSASVDFTTVDSILVAKGLIIRPDSKMLLTETAPFSSCEVVSKFMADTPLVEVH</sequence>
<feature type="domain" description="Right handed beta helix" evidence="1">
    <location>
        <begin position="161"/>
        <end position="249"/>
    </location>
</feature>
<evidence type="ECO:0000313" key="2">
    <source>
        <dbReference type="EMBL" id="QEC70852.1"/>
    </source>
</evidence>
<evidence type="ECO:0000313" key="3">
    <source>
        <dbReference type="Proteomes" id="UP000321291"/>
    </source>
</evidence>
<dbReference type="InterPro" id="IPR012334">
    <property type="entry name" value="Pectin_lyas_fold"/>
</dbReference>
<protein>
    <submittedName>
        <fullName evidence="2">Right-handed parallel beta-helix repeat-containing protein</fullName>
    </submittedName>
</protein>
<accession>A0A5B8VIT4</accession>